<dbReference type="AlphaFoldDB" id="A0A346PSY0"/>
<dbReference type="Gene3D" id="3.40.50.620">
    <property type="entry name" value="HUPs"/>
    <property type="match status" value="1"/>
</dbReference>
<evidence type="ECO:0000259" key="2">
    <source>
        <dbReference type="Pfam" id="PF00582"/>
    </source>
</evidence>
<evidence type="ECO:0000313" key="5">
    <source>
        <dbReference type="Proteomes" id="UP000258613"/>
    </source>
</evidence>
<dbReference type="GeneID" id="37643125"/>
<accession>A0A346PSY0</accession>
<dbReference type="InterPro" id="IPR006015">
    <property type="entry name" value="Universal_stress_UspA"/>
</dbReference>
<dbReference type="OrthoDB" id="105697at2157"/>
<dbReference type="EMBL" id="CP027033">
    <property type="protein sequence ID" value="AXR82625.1"/>
    <property type="molecule type" value="Genomic_DNA"/>
</dbReference>
<dbReference type="SUPFAM" id="SSF52402">
    <property type="entry name" value="Adenine nucleotide alpha hydrolases-like"/>
    <property type="match status" value="1"/>
</dbReference>
<proteinExistence type="inferred from homology"/>
<accession>A0A346PD15</accession>
<dbReference type="PANTHER" id="PTHR46268">
    <property type="entry name" value="STRESS RESPONSE PROTEIN NHAX"/>
    <property type="match status" value="1"/>
</dbReference>
<sequence length="152" mass="15855">MAPTAYADESVESILVPTDGSDAAEAALECAFSIADASEAVVHVLAVVDVTTAPFEFDVGLVDRLERAKTGLVEDVVDAADGHDVSVTGDVRRGRPARVIVQYADDHDIDLIVIGRTGRDGLTAPILGSTTRRVTRSSPVPVLVVPTSSDGD</sequence>
<evidence type="ECO:0000313" key="6">
    <source>
        <dbReference type="Proteomes" id="UP000258707"/>
    </source>
</evidence>
<dbReference type="Pfam" id="PF00582">
    <property type="entry name" value="Usp"/>
    <property type="match status" value="1"/>
</dbReference>
<dbReference type="Proteomes" id="UP000258613">
    <property type="component" value="Chromosome"/>
</dbReference>
<reference evidence="6" key="1">
    <citation type="submission" date="2017-10" db="EMBL/GenBank/DDBJ databases">
        <title>Phenotypic and genomic properties of facultatively anaerobic sulfur-reducing natronoarchaea from hypersaline soda lakes.</title>
        <authorList>
            <person name="Sorokin D.Y."/>
            <person name="Kublanov I.V."/>
            <person name="Roman P."/>
            <person name="Sinninghe Damste J.S."/>
            <person name="Golyshin P.N."/>
            <person name="Rojo D."/>
            <person name="Ciordia S."/>
            <person name="Mena Md.C."/>
            <person name="Ferrer M."/>
            <person name="Messina E."/>
            <person name="Smedile F."/>
            <person name="La Spada G."/>
            <person name="La Cono V."/>
            <person name="Yakimov M.M."/>
        </authorList>
    </citation>
    <scope>NUCLEOTIDE SEQUENCE [LARGE SCALE GENOMIC DNA]</scope>
    <source>
        <strain evidence="6">AArc1</strain>
    </source>
</reference>
<dbReference type="CDD" id="cd00293">
    <property type="entry name" value="USP-like"/>
    <property type="match status" value="1"/>
</dbReference>
<dbReference type="InterPro" id="IPR014729">
    <property type="entry name" value="Rossmann-like_a/b/a_fold"/>
</dbReference>
<keyword evidence="5" id="KW-1185">Reference proteome</keyword>
<organism evidence="4 5">
    <name type="scientific">Natrarchaeobaculum sulfurireducens</name>
    <dbReference type="NCBI Taxonomy" id="2044521"/>
    <lineage>
        <taxon>Archaea</taxon>
        <taxon>Methanobacteriati</taxon>
        <taxon>Methanobacteriota</taxon>
        <taxon>Stenosarchaea group</taxon>
        <taxon>Halobacteria</taxon>
        <taxon>Halobacteriales</taxon>
        <taxon>Natrialbaceae</taxon>
        <taxon>Natrarchaeobaculum</taxon>
    </lineage>
</organism>
<dbReference type="KEGG" id="nan:AArc1_1069"/>
<dbReference type="KEGG" id="nag:AArcMg_2635"/>
<name>A0A346PSY0_9EURY</name>
<protein>
    <submittedName>
        <fullName evidence="3">Nucleotide-binding protein, UspA family</fullName>
    </submittedName>
    <submittedName>
        <fullName evidence="4">Universal stress protein</fullName>
    </submittedName>
</protein>
<evidence type="ECO:0000256" key="1">
    <source>
        <dbReference type="ARBA" id="ARBA00008791"/>
    </source>
</evidence>
<evidence type="ECO:0000313" key="3">
    <source>
        <dbReference type="EMBL" id="AXR77410.1"/>
    </source>
</evidence>
<dbReference type="InterPro" id="IPR006016">
    <property type="entry name" value="UspA"/>
</dbReference>
<comment type="similarity">
    <text evidence="1">Belongs to the universal stress protein A family.</text>
</comment>
<reference evidence="4" key="3">
    <citation type="journal article" date="2019" name="Int. J. Syst. Evol. Microbiol.">
        <title>Natronolimnobius sulfurireducens sp. nov. and Halalkaliarchaeum desulfuricum gen. nov., sp. nov., the first sulfur-respiring alkaliphilic haloarchaea from hypersaline alkaline lakes.</title>
        <authorList>
            <person name="Sorokin D.Y."/>
            <person name="Yakimov M."/>
            <person name="Messina E."/>
            <person name="Merkel A.Y."/>
            <person name="Bale N.J."/>
            <person name="Sinninghe Damste J.S."/>
        </authorList>
    </citation>
    <scope>NUCLEOTIDE SEQUENCE</scope>
    <source>
        <strain evidence="4">AArc-Mg</strain>
        <strain evidence="3">AArc1</strain>
    </source>
</reference>
<dbReference type="Proteomes" id="UP000258707">
    <property type="component" value="Chromosome"/>
</dbReference>
<dbReference type="PRINTS" id="PR01438">
    <property type="entry name" value="UNVRSLSTRESS"/>
</dbReference>
<reference evidence="5" key="2">
    <citation type="submission" date="2018-02" db="EMBL/GenBank/DDBJ databases">
        <title>Phenotypic and genomic properties of facultatively anaerobic sulfur-reducing natronoarchaea from hypersaline soda lakes.</title>
        <authorList>
            <person name="Sorokin D.Y."/>
            <person name="Kublanov I.V."/>
            <person name="Roman P."/>
            <person name="Sinninghe Damste J.S."/>
            <person name="Golyshin P.N."/>
            <person name="Rojo D."/>
            <person name="Ciordia S."/>
            <person name="Mena M.D.C."/>
            <person name="Ferrer M."/>
            <person name="Messina E."/>
            <person name="Smedile F."/>
            <person name="La Spada G."/>
            <person name="La Cono V."/>
            <person name="Yakimov M.M."/>
        </authorList>
    </citation>
    <scope>NUCLEOTIDE SEQUENCE [LARGE SCALE GENOMIC DNA]</scope>
    <source>
        <strain evidence="5">AArc-Mg</strain>
    </source>
</reference>
<gene>
    <name evidence="3" type="ORF">AArc1_1069</name>
    <name evidence="4" type="ORF">AArcMg_2635</name>
</gene>
<dbReference type="EMBL" id="CP024047">
    <property type="protein sequence ID" value="AXR77410.1"/>
    <property type="molecule type" value="Genomic_DNA"/>
</dbReference>
<evidence type="ECO:0000313" key="4">
    <source>
        <dbReference type="EMBL" id="AXR82625.1"/>
    </source>
</evidence>
<feature type="domain" description="UspA" evidence="2">
    <location>
        <begin position="13"/>
        <end position="146"/>
    </location>
</feature>
<dbReference type="RefSeq" id="WP_117363593.1">
    <property type="nucleotide sequence ID" value="NZ_CP024047.1"/>
</dbReference>
<dbReference type="PANTHER" id="PTHR46268:SF6">
    <property type="entry name" value="UNIVERSAL STRESS PROTEIN UP12"/>
    <property type="match status" value="1"/>
</dbReference>